<organism evidence="4 5">
    <name type="scientific">Stutzerimonas tarimensis</name>
    <dbReference type="NCBI Taxonomy" id="1507735"/>
    <lineage>
        <taxon>Bacteria</taxon>
        <taxon>Pseudomonadati</taxon>
        <taxon>Pseudomonadota</taxon>
        <taxon>Gammaproteobacteria</taxon>
        <taxon>Pseudomonadales</taxon>
        <taxon>Pseudomonadaceae</taxon>
        <taxon>Stutzerimonas</taxon>
    </lineage>
</organism>
<dbReference type="GO" id="GO:0005524">
    <property type="term" value="F:ATP binding"/>
    <property type="evidence" value="ECO:0007669"/>
    <property type="project" value="UniProtKB-KW"/>
</dbReference>
<dbReference type="Proteomes" id="UP001595630">
    <property type="component" value="Unassembled WGS sequence"/>
</dbReference>
<evidence type="ECO:0000313" key="4">
    <source>
        <dbReference type="EMBL" id="MFC3609209.1"/>
    </source>
</evidence>
<dbReference type="PANTHER" id="PTHR42794">
    <property type="entry name" value="HEMIN IMPORT ATP-BINDING PROTEIN HMUV"/>
    <property type="match status" value="1"/>
</dbReference>
<feature type="domain" description="ABC transporter" evidence="3">
    <location>
        <begin position="8"/>
        <end position="243"/>
    </location>
</feature>
<evidence type="ECO:0000259" key="3">
    <source>
        <dbReference type="PROSITE" id="PS50893"/>
    </source>
</evidence>
<protein>
    <submittedName>
        <fullName evidence="4">ABC transporter ATP-binding protein</fullName>
    </submittedName>
</protein>
<keyword evidence="5" id="KW-1185">Reference proteome</keyword>
<evidence type="ECO:0000256" key="2">
    <source>
        <dbReference type="ARBA" id="ARBA00022840"/>
    </source>
</evidence>
<evidence type="ECO:0000256" key="1">
    <source>
        <dbReference type="ARBA" id="ARBA00022741"/>
    </source>
</evidence>
<dbReference type="InterPro" id="IPR003439">
    <property type="entry name" value="ABC_transporter-like_ATP-bd"/>
</dbReference>
<dbReference type="PANTHER" id="PTHR42794:SF2">
    <property type="entry name" value="ABC TRANSPORTER ATP-BINDING PROTEIN"/>
    <property type="match status" value="1"/>
</dbReference>
<dbReference type="CDD" id="cd03214">
    <property type="entry name" value="ABC_Iron-Siderophores_B12_Hemin"/>
    <property type="match status" value="1"/>
</dbReference>
<dbReference type="SMART" id="SM00382">
    <property type="entry name" value="AAA"/>
    <property type="match status" value="1"/>
</dbReference>
<accession>A0ABV7T7N2</accession>
<dbReference type="PROSITE" id="PS50893">
    <property type="entry name" value="ABC_TRANSPORTER_2"/>
    <property type="match status" value="1"/>
</dbReference>
<evidence type="ECO:0000313" key="5">
    <source>
        <dbReference type="Proteomes" id="UP001595630"/>
    </source>
</evidence>
<dbReference type="EMBL" id="JBHRXZ010000024">
    <property type="protein sequence ID" value="MFC3609209.1"/>
    <property type="molecule type" value="Genomic_DNA"/>
</dbReference>
<gene>
    <name evidence="4" type="ORF">ACFOMF_15615</name>
</gene>
<reference evidence="5" key="1">
    <citation type="journal article" date="2019" name="Int. J. Syst. Evol. Microbiol.">
        <title>The Global Catalogue of Microorganisms (GCM) 10K type strain sequencing project: providing services to taxonomists for standard genome sequencing and annotation.</title>
        <authorList>
            <consortium name="The Broad Institute Genomics Platform"/>
            <consortium name="The Broad Institute Genome Sequencing Center for Infectious Disease"/>
            <person name="Wu L."/>
            <person name="Ma J."/>
        </authorList>
    </citation>
    <scope>NUCLEOTIDE SEQUENCE [LARGE SCALE GENOMIC DNA]</scope>
    <source>
        <strain evidence="5">KCTC 42447</strain>
    </source>
</reference>
<name>A0ABV7T7N2_9GAMM</name>
<dbReference type="SUPFAM" id="SSF52540">
    <property type="entry name" value="P-loop containing nucleoside triphosphate hydrolases"/>
    <property type="match status" value="1"/>
</dbReference>
<keyword evidence="2 4" id="KW-0067">ATP-binding</keyword>
<dbReference type="InterPro" id="IPR027417">
    <property type="entry name" value="P-loop_NTPase"/>
</dbReference>
<dbReference type="Gene3D" id="3.40.50.300">
    <property type="entry name" value="P-loop containing nucleotide triphosphate hydrolases"/>
    <property type="match status" value="1"/>
</dbReference>
<keyword evidence="1" id="KW-0547">Nucleotide-binding</keyword>
<proteinExistence type="predicted"/>
<sequence>MTRGQGVLRGHGLLLRRAQRRILDGVDLALAPGEILALLGANGAGKTTLLRCLLGLLRPHGGTVSLDGTPLATLSRRALARRIAYVPQAHVAPFPYSVREVVGLGRLPHHGPFAAPGAADREAVEAAIAQLGIGALAGRPYTELSGGERQLTLIARALAQGAGILIMDEPVSGLDFGHQMRLLGCLERLAADGYGILKTTHHPDHALACASRVALLQEGRIVADGTPTEVLTADAIRRLYRVEVEILRSPAGRSAFVPAG</sequence>
<dbReference type="RefSeq" id="WP_386366550.1">
    <property type="nucleotide sequence ID" value="NZ_JBHRXZ010000024.1"/>
</dbReference>
<dbReference type="InterPro" id="IPR003593">
    <property type="entry name" value="AAA+_ATPase"/>
</dbReference>
<dbReference type="Pfam" id="PF00005">
    <property type="entry name" value="ABC_tran"/>
    <property type="match status" value="1"/>
</dbReference>
<comment type="caution">
    <text evidence="4">The sequence shown here is derived from an EMBL/GenBank/DDBJ whole genome shotgun (WGS) entry which is preliminary data.</text>
</comment>